<dbReference type="EMBL" id="BDCR01000003">
    <property type="protein sequence ID" value="GAT63213.1"/>
    <property type="molecule type" value="Genomic_DNA"/>
</dbReference>
<keyword evidence="2" id="KW-1185">Reference proteome</keyword>
<proteinExistence type="predicted"/>
<sequence>MNEQREKKEWISPEIIDLDVMETAGTKLTYLSSEYDTYTGPS</sequence>
<accession>A0A171A1J5</accession>
<protein>
    <submittedName>
        <fullName evidence="1">Uncharacterized protein</fullName>
    </submittedName>
</protein>
<comment type="caution">
    <text evidence="1">The sequence shown here is derived from an EMBL/GenBank/DDBJ whole genome shotgun (WGS) entry which is preliminary data.</text>
</comment>
<evidence type="ECO:0000313" key="2">
    <source>
        <dbReference type="Proteomes" id="UP000076586"/>
    </source>
</evidence>
<dbReference type="RefSeq" id="WP_262496836.1">
    <property type="nucleotide sequence ID" value="NZ_BDCR01000003.1"/>
</dbReference>
<gene>
    <name evidence="1" type="ORF">PJIAN_3528</name>
</gene>
<reference evidence="2" key="2">
    <citation type="journal article" date="2017" name="Genome Announc.">
        <title>Draft genome sequence of Paludibacter jiangxiensis NM7(T), a propionate-producing fermentative bacterium.</title>
        <authorList>
            <person name="Qiu Y.-L."/>
            <person name="Tourlousse D.M."/>
            <person name="Matsuura N."/>
            <person name="Ohashi A."/>
            <person name="Sekiguchi Y."/>
        </authorList>
    </citation>
    <scope>NUCLEOTIDE SEQUENCE [LARGE SCALE GENOMIC DNA]</scope>
    <source>
        <strain evidence="2">NM7</strain>
    </source>
</reference>
<organism evidence="1 2">
    <name type="scientific">Paludibacter jiangxiensis</name>
    <dbReference type="NCBI Taxonomy" id="681398"/>
    <lineage>
        <taxon>Bacteria</taxon>
        <taxon>Pseudomonadati</taxon>
        <taxon>Bacteroidota</taxon>
        <taxon>Bacteroidia</taxon>
        <taxon>Bacteroidales</taxon>
        <taxon>Paludibacteraceae</taxon>
        <taxon>Paludibacter</taxon>
    </lineage>
</organism>
<dbReference type="Proteomes" id="UP000076586">
    <property type="component" value="Unassembled WGS sequence"/>
</dbReference>
<name>A0A171A1J5_9BACT</name>
<evidence type="ECO:0000313" key="1">
    <source>
        <dbReference type="EMBL" id="GAT63213.1"/>
    </source>
</evidence>
<reference evidence="2" key="1">
    <citation type="submission" date="2016-04" db="EMBL/GenBank/DDBJ databases">
        <title>Draft genome sequence of Paludibacter jiangxiensis strain NM7.</title>
        <authorList>
            <person name="Qiu Y."/>
            <person name="Matsuura N."/>
            <person name="Ohashi A."/>
            <person name="Tourlousse M.D."/>
            <person name="Sekiguchi Y."/>
        </authorList>
    </citation>
    <scope>NUCLEOTIDE SEQUENCE [LARGE SCALE GENOMIC DNA]</scope>
    <source>
        <strain evidence="2">NM7</strain>
    </source>
</reference>
<dbReference type="AlphaFoldDB" id="A0A171A1J5"/>